<evidence type="ECO:0000313" key="3">
    <source>
        <dbReference type="Proteomes" id="UP000598146"/>
    </source>
</evidence>
<dbReference type="Gene3D" id="3.10.310.10">
    <property type="entry name" value="Diaminopimelate Epimerase, Chain A, domain 1"/>
    <property type="match status" value="2"/>
</dbReference>
<dbReference type="Pfam" id="PF02567">
    <property type="entry name" value="PhzC-PhzF"/>
    <property type="match status" value="1"/>
</dbReference>
<gene>
    <name evidence="2" type="ORF">I4J89_36465</name>
</gene>
<evidence type="ECO:0000256" key="1">
    <source>
        <dbReference type="PIRSR" id="PIRSR016184-1"/>
    </source>
</evidence>
<dbReference type="PIRSF" id="PIRSF016184">
    <property type="entry name" value="PhzC_PhzF"/>
    <property type="match status" value="1"/>
</dbReference>
<dbReference type="InterPro" id="IPR003719">
    <property type="entry name" value="Phenazine_PhzF-like"/>
</dbReference>
<keyword evidence="3" id="KW-1185">Reference proteome</keyword>
<dbReference type="Proteomes" id="UP000598146">
    <property type="component" value="Unassembled WGS sequence"/>
</dbReference>
<feature type="active site" evidence="1">
    <location>
        <position position="47"/>
    </location>
</feature>
<dbReference type="AlphaFoldDB" id="A0A931CIT7"/>
<comment type="caution">
    <text evidence="2">The sequence shown here is derived from an EMBL/GenBank/DDBJ whole genome shotgun (WGS) entry which is preliminary data.</text>
</comment>
<dbReference type="RefSeq" id="WP_196418717.1">
    <property type="nucleotide sequence ID" value="NZ_JADQTO010000023.1"/>
</dbReference>
<dbReference type="SUPFAM" id="SSF54506">
    <property type="entry name" value="Diaminopimelate epimerase-like"/>
    <property type="match status" value="1"/>
</dbReference>
<dbReference type="EMBL" id="JADQTO010000023">
    <property type="protein sequence ID" value="MBG0566958.1"/>
    <property type="molecule type" value="Genomic_DNA"/>
</dbReference>
<sequence>MSTVAYEIVDVFTDRPFAGNPLAVVYGAEELAADQMQTLAREFNLAETVFVLPPTADGATYRARIFTTETELPFAGHPSVGAAVTSMRRGLFDAGAVVQECGAGLLPVEVSDAGRATLTGGEPRLGEPREPGPLLAMLGLTAEDYAGGELAAPRPAGCGLDWVFLPVRREALAGIRLDTPAAERLGVTDISVFAWSGGEAHARVFVPGTSVWEDPATGSAALGLGVWLVAAGWLPGDGTSSYRVHQGVEMKRPSLLDCTVTAVGGAATVATVAGHVRPVAEGRIAVPPFIG</sequence>
<proteinExistence type="predicted"/>
<name>A0A931CIT7_9ACTN</name>
<accession>A0A931CIT7</accession>
<evidence type="ECO:0000313" key="2">
    <source>
        <dbReference type="EMBL" id="MBG0566958.1"/>
    </source>
</evidence>
<reference evidence="2" key="1">
    <citation type="submission" date="2020-11" db="EMBL/GenBank/DDBJ databases">
        <title>Isolation and identification of active actinomycetes.</title>
        <authorList>
            <person name="Sun X."/>
        </authorList>
    </citation>
    <scope>NUCLEOTIDE SEQUENCE</scope>
    <source>
        <strain evidence="2">NEAU-A11</strain>
    </source>
</reference>
<dbReference type="GO" id="GO:0005737">
    <property type="term" value="C:cytoplasm"/>
    <property type="evidence" value="ECO:0007669"/>
    <property type="project" value="TreeGrafter"/>
</dbReference>
<protein>
    <submittedName>
        <fullName evidence="2">PhzF family phenazine biosynthesis protein</fullName>
    </submittedName>
</protein>
<dbReference type="PANTHER" id="PTHR13774:SF32">
    <property type="entry name" value="ANTISENSE-ENHANCING SEQUENCE 1"/>
    <property type="match status" value="1"/>
</dbReference>
<dbReference type="PANTHER" id="PTHR13774">
    <property type="entry name" value="PHENAZINE BIOSYNTHESIS PROTEIN"/>
    <property type="match status" value="1"/>
</dbReference>
<organism evidence="2 3">
    <name type="scientific">Actinoplanes aureus</name>
    <dbReference type="NCBI Taxonomy" id="2792083"/>
    <lineage>
        <taxon>Bacteria</taxon>
        <taxon>Bacillati</taxon>
        <taxon>Actinomycetota</taxon>
        <taxon>Actinomycetes</taxon>
        <taxon>Micromonosporales</taxon>
        <taxon>Micromonosporaceae</taxon>
        <taxon>Actinoplanes</taxon>
    </lineage>
</organism>
<dbReference type="GO" id="GO:0016853">
    <property type="term" value="F:isomerase activity"/>
    <property type="evidence" value="ECO:0007669"/>
    <property type="project" value="TreeGrafter"/>
</dbReference>
<dbReference type="NCBIfam" id="TIGR00654">
    <property type="entry name" value="PhzF_family"/>
    <property type="match status" value="1"/>
</dbReference>